<gene>
    <name evidence="1" type="ORF">LPC04_25205</name>
</gene>
<accession>A0A9X2C2Q9</accession>
<name>A0A9X2C2Q9_9BURK</name>
<keyword evidence="2" id="KW-1185">Reference proteome</keyword>
<reference evidence="1" key="1">
    <citation type="submission" date="2021-11" db="EMBL/GenBank/DDBJ databases">
        <title>BS-T2-15 a new species belonging to the Comamonadaceae family isolated from the soil of a French oak forest.</title>
        <authorList>
            <person name="Mieszkin S."/>
            <person name="Alain K."/>
        </authorList>
    </citation>
    <scope>NUCLEOTIDE SEQUENCE</scope>
    <source>
        <strain evidence="1">BS-T2-15</strain>
    </source>
</reference>
<dbReference type="Proteomes" id="UP001139353">
    <property type="component" value="Unassembled WGS sequence"/>
</dbReference>
<sequence>MTTNAPTRFADLAFELRFDPLVDEQAPLTFPCDERGQVDLDELCDRSRRDYMFAHTLIGRHFTAPVVRACLA</sequence>
<dbReference type="AlphaFoldDB" id="A0A9X2C2Q9"/>
<organism evidence="1 2">
    <name type="scientific">Scleromatobacter humisilvae</name>
    <dbReference type="NCBI Taxonomy" id="2897159"/>
    <lineage>
        <taxon>Bacteria</taxon>
        <taxon>Pseudomonadati</taxon>
        <taxon>Pseudomonadota</taxon>
        <taxon>Betaproteobacteria</taxon>
        <taxon>Burkholderiales</taxon>
        <taxon>Sphaerotilaceae</taxon>
        <taxon>Scleromatobacter</taxon>
    </lineage>
</organism>
<protein>
    <submittedName>
        <fullName evidence="1">Uncharacterized protein</fullName>
    </submittedName>
</protein>
<evidence type="ECO:0000313" key="1">
    <source>
        <dbReference type="EMBL" id="MCK9689026.1"/>
    </source>
</evidence>
<evidence type="ECO:0000313" key="2">
    <source>
        <dbReference type="Proteomes" id="UP001139353"/>
    </source>
</evidence>
<proteinExistence type="predicted"/>
<comment type="caution">
    <text evidence="1">The sequence shown here is derived from an EMBL/GenBank/DDBJ whole genome shotgun (WGS) entry which is preliminary data.</text>
</comment>
<dbReference type="RefSeq" id="WP_275685070.1">
    <property type="nucleotide sequence ID" value="NZ_JAJLJH010000011.1"/>
</dbReference>
<dbReference type="EMBL" id="JAJLJH010000011">
    <property type="protein sequence ID" value="MCK9689026.1"/>
    <property type="molecule type" value="Genomic_DNA"/>
</dbReference>